<dbReference type="CDD" id="cd09917">
    <property type="entry name" value="F-box_SF"/>
    <property type="match status" value="1"/>
</dbReference>
<evidence type="ECO:0000259" key="1">
    <source>
        <dbReference type="PROSITE" id="PS50181"/>
    </source>
</evidence>
<protein>
    <recommendedName>
        <fullName evidence="1">F-box domain-containing protein</fullName>
    </recommendedName>
</protein>
<dbReference type="Proteomes" id="UP000054166">
    <property type="component" value="Unassembled WGS sequence"/>
</dbReference>
<dbReference type="SUPFAM" id="SSF81383">
    <property type="entry name" value="F-box domain"/>
    <property type="match status" value="1"/>
</dbReference>
<dbReference type="EMBL" id="KN832971">
    <property type="protein sequence ID" value="KIM91290.1"/>
    <property type="molecule type" value="Genomic_DNA"/>
</dbReference>
<organism evidence="2 3">
    <name type="scientific">Piloderma croceum (strain F 1598)</name>
    <dbReference type="NCBI Taxonomy" id="765440"/>
    <lineage>
        <taxon>Eukaryota</taxon>
        <taxon>Fungi</taxon>
        <taxon>Dikarya</taxon>
        <taxon>Basidiomycota</taxon>
        <taxon>Agaricomycotina</taxon>
        <taxon>Agaricomycetes</taxon>
        <taxon>Agaricomycetidae</taxon>
        <taxon>Atheliales</taxon>
        <taxon>Atheliaceae</taxon>
        <taxon>Piloderma</taxon>
    </lineage>
</organism>
<evidence type="ECO:0000313" key="2">
    <source>
        <dbReference type="EMBL" id="KIM91290.1"/>
    </source>
</evidence>
<dbReference type="Gene3D" id="1.20.1280.50">
    <property type="match status" value="1"/>
</dbReference>
<dbReference type="PROSITE" id="PS50181">
    <property type="entry name" value="FBOX"/>
    <property type="match status" value="1"/>
</dbReference>
<dbReference type="HOGENOM" id="CLU_007279_1_0_1"/>
<gene>
    <name evidence="2" type="ORF">PILCRDRAFT_511</name>
</gene>
<keyword evidence="3" id="KW-1185">Reference proteome</keyword>
<name>A0A0C3G4V4_PILCF</name>
<dbReference type="STRING" id="765440.A0A0C3G4V4"/>
<feature type="domain" description="F-box" evidence="1">
    <location>
        <begin position="3"/>
        <end position="49"/>
    </location>
</feature>
<dbReference type="InParanoid" id="A0A0C3G4V4"/>
<proteinExistence type="predicted"/>
<dbReference type="InterPro" id="IPR001810">
    <property type="entry name" value="F-box_dom"/>
</dbReference>
<reference evidence="3" key="2">
    <citation type="submission" date="2015-01" db="EMBL/GenBank/DDBJ databases">
        <title>Evolutionary Origins and Diversification of the Mycorrhizal Mutualists.</title>
        <authorList>
            <consortium name="DOE Joint Genome Institute"/>
            <consortium name="Mycorrhizal Genomics Consortium"/>
            <person name="Kohler A."/>
            <person name="Kuo A."/>
            <person name="Nagy L.G."/>
            <person name="Floudas D."/>
            <person name="Copeland A."/>
            <person name="Barry K.W."/>
            <person name="Cichocki N."/>
            <person name="Veneault-Fourrey C."/>
            <person name="LaButti K."/>
            <person name="Lindquist E.A."/>
            <person name="Lipzen A."/>
            <person name="Lundell T."/>
            <person name="Morin E."/>
            <person name="Murat C."/>
            <person name="Riley R."/>
            <person name="Ohm R."/>
            <person name="Sun H."/>
            <person name="Tunlid A."/>
            <person name="Henrissat B."/>
            <person name="Grigoriev I.V."/>
            <person name="Hibbett D.S."/>
            <person name="Martin F."/>
        </authorList>
    </citation>
    <scope>NUCLEOTIDE SEQUENCE [LARGE SCALE GENOMIC DNA]</scope>
    <source>
        <strain evidence="3">F 1598</strain>
    </source>
</reference>
<sequence>MFFESFLKLPVELVCQILSFLEYQDLLRCSEVCKALRKIVDSSRLKYTIELAMHRMVSLDYIGTGPSFDTRRRLLQERECSWKYFKWRNRHTLSLPTNGSIYEFVGGFYGNAMAASTRISFVELPNNTPDPGPASRRTWIHEIPDISFVDFTMDPSQDLLVLLANSPTCSEYVYDIHLRTMSTGQPHMKAERSILRSFKRSDLIGAINVGSWFSVRIQVAGDFVALLVKESVDTVGGFLEIWNYTRSPELSFNIPLKIGIDDFSFVSSDTFIIVTPLGFIELWHFGDPSIAECVPFPKAKYALPTLASGFIYWYMAMSANPTTGYVPPSDILSSTKPLCYPCPDERIHAFCIYLLNSDQMDGLAHPFVFFVNIHTFLHPSQLVLDFIASAKPEDPIPWEIWGPYNTRWFSENISTDWQHALHGYRTIEVVDPEPSNPIAPLISQPKLRIRDFNPYALASMKVDGDDCESRRGHIVREPSTIPAREVFAQDVVSHLPYREIVSEETFDVTDVMMDDSRILLLKRDDEGYLNSIEVLTL</sequence>
<dbReference type="SMART" id="SM00256">
    <property type="entry name" value="FBOX"/>
    <property type="match status" value="1"/>
</dbReference>
<evidence type="ECO:0000313" key="3">
    <source>
        <dbReference type="Proteomes" id="UP000054166"/>
    </source>
</evidence>
<dbReference type="OrthoDB" id="3256413at2759"/>
<dbReference type="InterPro" id="IPR036047">
    <property type="entry name" value="F-box-like_dom_sf"/>
</dbReference>
<accession>A0A0C3G4V4</accession>
<dbReference type="Pfam" id="PF12937">
    <property type="entry name" value="F-box-like"/>
    <property type="match status" value="1"/>
</dbReference>
<dbReference type="AlphaFoldDB" id="A0A0C3G4V4"/>
<reference evidence="2 3" key="1">
    <citation type="submission" date="2014-04" db="EMBL/GenBank/DDBJ databases">
        <authorList>
            <consortium name="DOE Joint Genome Institute"/>
            <person name="Kuo A."/>
            <person name="Tarkka M."/>
            <person name="Buscot F."/>
            <person name="Kohler A."/>
            <person name="Nagy L.G."/>
            <person name="Floudas D."/>
            <person name="Copeland A."/>
            <person name="Barry K.W."/>
            <person name="Cichocki N."/>
            <person name="Veneault-Fourrey C."/>
            <person name="LaButti K."/>
            <person name="Lindquist E.A."/>
            <person name="Lipzen A."/>
            <person name="Lundell T."/>
            <person name="Morin E."/>
            <person name="Murat C."/>
            <person name="Sun H."/>
            <person name="Tunlid A."/>
            <person name="Henrissat B."/>
            <person name="Grigoriev I.V."/>
            <person name="Hibbett D.S."/>
            <person name="Martin F."/>
            <person name="Nordberg H.P."/>
            <person name="Cantor M.N."/>
            <person name="Hua S.X."/>
        </authorList>
    </citation>
    <scope>NUCLEOTIDE SEQUENCE [LARGE SCALE GENOMIC DNA]</scope>
    <source>
        <strain evidence="2 3">F 1598</strain>
    </source>
</reference>